<dbReference type="EMBL" id="JAJJMB010007708">
    <property type="protein sequence ID" value="KAI3928554.1"/>
    <property type="molecule type" value="Genomic_DNA"/>
</dbReference>
<dbReference type="Proteomes" id="UP001202328">
    <property type="component" value="Unassembled WGS sequence"/>
</dbReference>
<organism evidence="2 3">
    <name type="scientific">Papaver atlanticum</name>
    <dbReference type="NCBI Taxonomy" id="357466"/>
    <lineage>
        <taxon>Eukaryota</taxon>
        <taxon>Viridiplantae</taxon>
        <taxon>Streptophyta</taxon>
        <taxon>Embryophyta</taxon>
        <taxon>Tracheophyta</taxon>
        <taxon>Spermatophyta</taxon>
        <taxon>Magnoliopsida</taxon>
        <taxon>Ranunculales</taxon>
        <taxon>Papaveraceae</taxon>
        <taxon>Papaveroideae</taxon>
        <taxon>Papaver</taxon>
    </lineage>
</organism>
<feature type="compositionally biased region" description="Basic and acidic residues" evidence="1">
    <location>
        <begin position="111"/>
        <end position="121"/>
    </location>
</feature>
<dbReference type="PANTHER" id="PTHR35132">
    <property type="entry name" value="SERINE/ARGININE REPETITIVE MATRIX-LIKE PROTEIN"/>
    <property type="match status" value="1"/>
</dbReference>
<proteinExistence type="predicted"/>
<accession>A0AAD4T048</accession>
<protein>
    <submittedName>
        <fullName evidence="2">Uncharacterized protein</fullName>
    </submittedName>
</protein>
<feature type="compositionally biased region" description="Gly residues" evidence="1">
    <location>
        <begin position="336"/>
        <end position="347"/>
    </location>
</feature>
<name>A0AAD4T048_9MAGN</name>
<evidence type="ECO:0000256" key="1">
    <source>
        <dbReference type="SAM" id="MobiDB-lite"/>
    </source>
</evidence>
<feature type="compositionally biased region" description="Basic and acidic residues" evidence="1">
    <location>
        <begin position="80"/>
        <end position="95"/>
    </location>
</feature>
<feature type="compositionally biased region" description="Low complexity" evidence="1">
    <location>
        <begin position="13"/>
        <end position="37"/>
    </location>
</feature>
<evidence type="ECO:0000313" key="2">
    <source>
        <dbReference type="EMBL" id="KAI3928554.1"/>
    </source>
</evidence>
<dbReference type="AlphaFoldDB" id="A0AAD4T048"/>
<feature type="compositionally biased region" description="Basic and acidic residues" evidence="1">
    <location>
        <begin position="172"/>
        <end position="184"/>
    </location>
</feature>
<dbReference type="PANTHER" id="PTHR35132:SF1">
    <property type="entry name" value="SERINE_ARGININE REPETITIVE MATRIX-LIKE PROTEIN"/>
    <property type="match status" value="1"/>
</dbReference>
<feature type="compositionally biased region" description="Low complexity" evidence="1">
    <location>
        <begin position="133"/>
        <end position="142"/>
    </location>
</feature>
<feature type="region of interest" description="Disordered" evidence="1">
    <location>
        <begin position="1"/>
        <end position="37"/>
    </location>
</feature>
<sequence length="417" mass="44955">MEIPKPEQEQEQPENIQPQLNNNNTLSPSSSGRNNGLLNSPEFEFWMVRNPSFPQPNLHSADELFVGGIILPLCLLSHDEQQQHSSDENPQRNLDDVEEDDNENPISKQGLKPETEIEPSREIGTQPGSGPESSSSAAAAASTTVFSTSKRWRDIFKVGEKKSINNNSNNQEESKSGVEKSEKRKDRKSSSINNTSSTASGTNNSAELNINIWPFSRSRSAGNNNVNRPKVPLTRKVSSAPCSRSNSGSESKSRKWPSSPSRGGGIHLGRSSPVWQVRRGLNTTSTTSTTGMNKNSSEVVIKNADNKVSNVKKEGNADNKVKKEGSESSRWSKSRLGGGSGGGGSNGGGVVSGLNLNLNVQMCMGYRQNSICRSDEHRSSLLVNGGDQNCSGGAGSNGGNGVKMFNIRTLFSSKKVY</sequence>
<feature type="compositionally biased region" description="Low complexity" evidence="1">
    <location>
        <begin position="190"/>
        <end position="204"/>
    </location>
</feature>
<feature type="region of interest" description="Disordered" evidence="1">
    <location>
        <begin position="216"/>
        <end position="347"/>
    </location>
</feature>
<keyword evidence="3" id="KW-1185">Reference proteome</keyword>
<evidence type="ECO:0000313" key="3">
    <source>
        <dbReference type="Proteomes" id="UP001202328"/>
    </source>
</evidence>
<feature type="region of interest" description="Disordered" evidence="1">
    <location>
        <begin position="80"/>
        <end position="144"/>
    </location>
</feature>
<gene>
    <name evidence="2" type="ORF">MKW98_024155</name>
</gene>
<feature type="compositionally biased region" description="Low complexity" evidence="1">
    <location>
        <begin position="243"/>
        <end position="261"/>
    </location>
</feature>
<comment type="caution">
    <text evidence="2">The sequence shown here is derived from an EMBL/GenBank/DDBJ whole genome shotgun (WGS) entry which is preliminary data.</text>
</comment>
<reference evidence="2" key="1">
    <citation type="submission" date="2022-04" db="EMBL/GenBank/DDBJ databases">
        <title>A functionally conserved STORR gene fusion in Papaver species that diverged 16.8 million years ago.</title>
        <authorList>
            <person name="Catania T."/>
        </authorList>
    </citation>
    <scope>NUCLEOTIDE SEQUENCE</scope>
    <source>
        <strain evidence="2">S-188037</strain>
    </source>
</reference>
<feature type="compositionally biased region" description="Polar residues" evidence="1">
    <location>
        <begin position="217"/>
        <end position="227"/>
    </location>
</feature>
<feature type="compositionally biased region" description="Basic and acidic residues" evidence="1">
    <location>
        <begin position="311"/>
        <end position="327"/>
    </location>
</feature>
<feature type="region of interest" description="Disordered" evidence="1">
    <location>
        <begin position="160"/>
        <end position="204"/>
    </location>
</feature>